<dbReference type="EMBL" id="QGNW01001534">
    <property type="protein sequence ID" value="RVW37566.1"/>
    <property type="molecule type" value="Genomic_DNA"/>
</dbReference>
<dbReference type="InterPro" id="IPR050588">
    <property type="entry name" value="WNK_Ser-Thr_kinase"/>
</dbReference>
<comment type="catalytic activity">
    <reaction evidence="4">
        <text>L-threonyl-[protein] + ATP = O-phospho-L-threonyl-[protein] + ADP + H(+)</text>
        <dbReference type="Rhea" id="RHEA:46608"/>
        <dbReference type="Rhea" id="RHEA-COMP:11060"/>
        <dbReference type="Rhea" id="RHEA-COMP:11605"/>
        <dbReference type="ChEBI" id="CHEBI:15378"/>
        <dbReference type="ChEBI" id="CHEBI:30013"/>
        <dbReference type="ChEBI" id="CHEBI:30616"/>
        <dbReference type="ChEBI" id="CHEBI:61977"/>
        <dbReference type="ChEBI" id="CHEBI:456216"/>
        <dbReference type="EC" id="2.7.11.1"/>
    </reaction>
</comment>
<gene>
    <name evidence="6" type="primary">WNK4_8</name>
    <name evidence="6" type="ORF">CK203_073979</name>
</gene>
<evidence type="ECO:0000313" key="7">
    <source>
        <dbReference type="Proteomes" id="UP000288805"/>
    </source>
</evidence>
<name>A0A438DQ23_VITVI</name>
<evidence type="ECO:0000313" key="6">
    <source>
        <dbReference type="EMBL" id="RVW37566.1"/>
    </source>
</evidence>
<keyword evidence="3 6" id="KW-0808">Transferase</keyword>
<organism evidence="6 7">
    <name type="scientific">Vitis vinifera</name>
    <name type="common">Grape</name>
    <dbReference type="NCBI Taxonomy" id="29760"/>
    <lineage>
        <taxon>Eukaryota</taxon>
        <taxon>Viridiplantae</taxon>
        <taxon>Streptophyta</taxon>
        <taxon>Embryophyta</taxon>
        <taxon>Tracheophyta</taxon>
        <taxon>Spermatophyta</taxon>
        <taxon>Magnoliopsida</taxon>
        <taxon>eudicotyledons</taxon>
        <taxon>Gunneridae</taxon>
        <taxon>Pentapetalae</taxon>
        <taxon>rosids</taxon>
        <taxon>Vitales</taxon>
        <taxon>Vitaceae</taxon>
        <taxon>Viteae</taxon>
        <taxon>Vitis</taxon>
    </lineage>
</organism>
<dbReference type="Proteomes" id="UP000288805">
    <property type="component" value="Unassembled WGS sequence"/>
</dbReference>
<protein>
    <recommendedName>
        <fullName evidence="1">non-specific serine/threonine protein kinase</fullName>
        <ecNumber evidence="1">2.7.11.1</ecNumber>
    </recommendedName>
</protein>
<evidence type="ECO:0000256" key="2">
    <source>
        <dbReference type="ARBA" id="ARBA00022527"/>
    </source>
</evidence>
<evidence type="ECO:0000256" key="5">
    <source>
        <dbReference type="ARBA" id="ARBA00048679"/>
    </source>
</evidence>
<dbReference type="EC" id="2.7.11.1" evidence="1"/>
<comment type="catalytic activity">
    <reaction evidence="5">
        <text>L-seryl-[protein] + ATP = O-phospho-L-seryl-[protein] + ADP + H(+)</text>
        <dbReference type="Rhea" id="RHEA:17989"/>
        <dbReference type="Rhea" id="RHEA-COMP:9863"/>
        <dbReference type="Rhea" id="RHEA-COMP:11604"/>
        <dbReference type="ChEBI" id="CHEBI:15378"/>
        <dbReference type="ChEBI" id="CHEBI:29999"/>
        <dbReference type="ChEBI" id="CHEBI:30616"/>
        <dbReference type="ChEBI" id="CHEBI:83421"/>
        <dbReference type="ChEBI" id="CHEBI:456216"/>
        <dbReference type="EC" id="2.7.11.1"/>
    </reaction>
</comment>
<dbReference type="CDD" id="cd09272">
    <property type="entry name" value="RNase_HI_RT_Ty1"/>
    <property type="match status" value="1"/>
</dbReference>
<dbReference type="GO" id="GO:0004674">
    <property type="term" value="F:protein serine/threonine kinase activity"/>
    <property type="evidence" value="ECO:0007669"/>
    <property type="project" value="UniProtKB-KW"/>
</dbReference>
<keyword evidence="3 6" id="KW-0418">Kinase</keyword>
<comment type="caution">
    <text evidence="6">The sequence shown here is derived from an EMBL/GenBank/DDBJ whole genome shotgun (WGS) entry which is preliminary data.</text>
</comment>
<accession>A0A438DQ23</accession>
<dbReference type="PANTHER" id="PTHR13902">
    <property type="entry name" value="SERINE/THREONINE-PROTEIN KINASE WNK WITH NO LYSINE -RELATED"/>
    <property type="match status" value="1"/>
</dbReference>
<keyword evidence="2" id="KW-0723">Serine/threonine-protein kinase</keyword>
<evidence type="ECO:0000256" key="4">
    <source>
        <dbReference type="ARBA" id="ARBA00047899"/>
    </source>
</evidence>
<dbReference type="AlphaFoldDB" id="A0A438DQ23"/>
<sequence>MAKGLCELLWLKRLLAEIDFAPKFEMNLFCDNKAATNISHNPVQHDQTKHVEVDRHFIKYNLDTNTIRFPFVKSEDQLADILTKVVSSKDFHNSLIKLHMKDPSVGIYIQNGIAQSSQNVLELLRKVDQSRDRSAACSRLPLLNHSLVSRSSSQSVNSLNSHTFPEIEDKSHAWLTSTAPVRSLPPSRETSQRESRYNEFLGKGAFETVYKEFDEVDGIEVAWGQAEIEDLLQSPLQLERLYSKSYSLLGVLRQYRKKHKNVDLRALKNWAKQILRVSEPQVKYFIEKRLVPASLRLPAQVLLKDAFFATKNSKEPVYNHMQLFNSARNSFNLQESQSHGMDPDPKVDGLSPMDMDPNYKKLSVSTHVKSISGTPHFPALQFERFNKNNLFELRGEKIDDNSISTTLHIADPCRAKNNHFAFYLDSDTGLSIAGEMVKQLDLSNEDVAVIAELRVHQTQLLNNIISHCRVMGKNKTL</sequence>
<reference evidence="6 7" key="1">
    <citation type="journal article" date="2018" name="PLoS Genet.">
        <title>Population sequencing reveals clonal diversity and ancestral inbreeding in the grapevine cultivar Chardonnay.</title>
        <authorList>
            <person name="Roach M.J."/>
            <person name="Johnson D.L."/>
            <person name="Bohlmann J."/>
            <person name="van Vuuren H.J."/>
            <person name="Jones S.J."/>
            <person name="Pretorius I.S."/>
            <person name="Schmidt S.A."/>
            <person name="Borneman A.R."/>
        </authorList>
    </citation>
    <scope>NUCLEOTIDE SEQUENCE [LARGE SCALE GENOMIC DNA]</scope>
    <source>
        <strain evidence="7">cv. Chardonnay</strain>
        <tissue evidence="6">Leaf</tissue>
    </source>
</reference>
<evidence type="ECO:0000256" key="3">
    <source>
        <dbReference type="ARBA" id="ARBA00022777"/>
    </source>
</evidence>
<proteinExistence type="predicted"/>
<evidence type="ECO:0000256" key="1">
    <source>
        <dbReference type="ARBA" id="ARBA00012513"/>
    </source>
</evidence>
<dbReference type="Gene3D" id="3.30.200.20">
    <property type="entry name" value="Phosphorylase Kinase, domain 1"/>
    <property type="match status" value="1"/>
</dbReference>